<evidence type="ECO:0000313" key="3">
    <source>
        <dbReference type="Proteomes" id="UP000054624"/>
    </source>
</evidence>
<dbReference type="RefSeq" id="WP_279616381.1">
    <property type="nucleotide sequence ID" value="NZ_FCOI02000001.1"/>
</dbReference>
<name>A0A157Z771_9BURK</name>
<keyword evidence="3" id="KW-1185">Reference proteome</keyword>
<dbReference type="Proteomes" id="UP000054624">
    <property type="component" value="Unassembled WGS sequence"/>
</dbReference>
<dbReference type="AlphaFoldDB" id="A0A157Z771"/>
<reference evidence="3" key="1">
    <citation type="submission" date="2016-01" db="EMBL/GenBank/DDBJ databases">
        <authorList>
            <person name="Peeters Charlotte."/>
        </authorList>
    </citation>
    <scope>NUCLEOTIDE SEQUENCE [LARGE SCALE GENOMIC DNA]</scope>
</reference>
<organism evidence="2 3">
    <name type="scientific">Caballeronia temeraria</name>
    <dbReference type="NCBI Taxonomy" id="1777137"/>
    <lineage>
        <taxon>Bacteria</taxon>
        <taxon>Pseudomonadati</taxon>
        <taxon>Pseudomonadota</taxon>
        <taxon>Betaproteobacteria</taxon>
        <taxon>Burkholderiales</taxon>
        <taxon>Burkholderiaceae</taxon>
        <taxon>Caballeronia</taxon>
    </lineage>
</organism>
<protein>
    <submittedName>
        <fullName evidence="2">Uncharacterized protein</fullName>
    </submittedName>
</protein>
<feature type="compositionally biased region" description="Polar residues" evidence="1">
    <location>
        <begin position="29"/>
        <end position="43"/>
    </location>
</feature>
<gene>
    <name evidence="2" type="ORF">AWB76_00257</name>
</gene>
<accession>A0A157Z771</accession>
<dbReference type="EMBL" id="FCOI02000001">
    <property type="protein sequence ID" value="SAK41263.1"/>
    <property type="molecule type" value="Genomic_DNA"/>
</dbReference>
<evidence type="ECO:0000313" key="2">
    <source>
        <dbReference type="EMBL" id="SAK41263.1"/>
    </source>
</evidence>
<evidence type="ECO:0000256" key="1">
    <source>
        <dbReference type="SAM" id="MobiDB-lite"/>
    </source>
</evidence>
<sequence length="43" mass="4619">MAWADAARKRRAASTGNEDTASPVIATARTESGSINQNKQEEQ</sequence>
<proteinExistence type="predicted"/>
<feature type="region of interest" description="Disordered" evidence="1">
    <location>
        <begin position="1"/>
        <end position="43"/>
    </location>
</feature>